<dbReference type="SUPFAM" id="SSF55729">
    <property type="entry name" value="Acyl-CoA N-acyltransferases (Nat)"/>
    <property type="match status" value="1"/>
</dbReference>
<dbReference type="CDD" id="cd04301">
    <property type="entry name" value="NAT_SF"/>
    <property type="match status" value="1"/>
</dbReference>
<evidence type="ECO:0000256" key="1">
    <source>
        <dbReference type="SAM" id="MobiDB-lite"/>
    </source>
</evidence>
<dbReference type="Pfam" id="PF00583">
    <property type="entry name" value="Acetyltransf_1"/>
    <property type="match status" value="1"/>
</dbReference>
<dbReference type="PANTHER" id="PTHR43415">
    <property type="entry name" value="SPERMIDINE N(1)-ACETYLTRANSFERASE"/>
    <property type="match status" value="1"/>
</dbReference>
<protein>
    <recommendedName>
        <fullName evidence="2">N-acetyltransferase domain-containing protein</fullName>
    </recommendedName>
</protein>
<name>A0ABR3XJS6_9PEZI</name>
<dbReference type="InterPro" id="IPR016181">
    <property type="entry name" value="Acyl_CoA_acyltransferase"/>
</dbReference>
<gene>
    <name evidence="3" type="ORF">VTK73DRAFT_9724</name>
</gene>
<accession>A0ABR3XJS6</accession>
<dbReference type="Proteomes" id="UP001586593">
    <property type="component" value="Unassembled WGS sequence"/>
</dbReference>
<dbReference type="Gene3D" id="3.40.630.30">
    <property type="match status" value="1"/>
</dbReference>
<feature type="compositionally biased region" description="Basic and acidic residues" evidence="1">
    <location>
        <begin position="89"/>
        <end position="100"/>
    </location>
</feature>
<dbReference type="PANTHER" id="PTHR43415:SF3">
    <property type="entry name" value="GNAT-FAMILY ACETYLTRANSFERASE"/>
    <property type="match status" value="1"/>
</dbReference>
<reference evidence="3 4" key="1">
    <citation type="journal article" date="2024" name="Commun. Biol.">
        <title>Comparative genomic analysis of thermophilic fungi reveals convergent evolutionary adaptations and gene losses.</title>
        <authorList>
            <person name="Steindorff A.S."/>
            <person name="Aguilar-Pontes M.V."/>
            <person name="Robinson A.J."/>
            <person name="Andreopoulos B."/>
            <person name="LaButti K."/>
            <person name="Kuo A."/>
            <person name="Mondo S."/>
            <person name="Riley R."/>
            <person name="Otillar R."/>
            <person name="Haridas S."/>
            <person name="Lipzen A."/>
            <person name="Grimwood J."/>
            <person name="Schmutz J."/>
            <person name="Clum A."/>
            <person name="Reid I.D."/>
            <person name="Moisan M.C."/>
            <person name="Butler G."/>
            <person name="Nguyen T.T.M."/>
            <person name="Dewar K."/>
            <person name="Conant G."/>
            <person name="Drula E."/>
            <person name="Henrissat B."/>
            <person name="Hansel C."/>
            <person name="Singer S."/>
            <person name="Hutchinson M.I."/>
            <person name="de Vries R.P."/>
            <person name="Natvig D.O."/>
            <person name="Powell A.J."/>
            <person name="Tsang A."/>
            <person name="Grigoriev I.V."/>
        </authorList>
    </citation>
    <scope>NUCLEOTIDE SEQUENCE [LARGE SCALE GENOMIC DNA]</scope>
    <source>
        <strain evidence="3 4">ATCC 24622</strain>
    </source>
</reference>
<comment type="caution">
    <text evidence="3">The sequence shown here is derived from an EMBL/GenBank/DDBJ whole genome shotgun (WGS) entry which is preliminary data.</text>
</comment>
<evidence type="ECO:0000259" key="2">
    <source>
        <dbReference type="PROSITE" id="PS51186"/>
    </source>
</evidence>
<feature type="region of interest" description="Disordered" evidence="1">
    <location>
        <begin position="77"/>
        <end position="104"/>
    </location>
</feature>
<feature type="domain" description="N-acetyltransferase" evidence="2">
    <location>
        <begin position="49"/>
        <end position="204"/>
    </location>
</feature>
<dbReference type="EMBL" id="JAZHXJ010000084">
    <property type="protein sequence ID" value="KAL1875940.1"/>
    <property type="molecule type" value="Genomic_DNA"/>
</dbReference>
<dbReference type="InterPro" id="IPR000182">
    <property type="entry name" value="GNAT_dom"/>
</dbReference>
<evidence type="ECO:0000313" key="4">
    <source>
        <dbReference type="Proteomes" id="UP001586593"/>
    </source>
</evidence>
<proteinExistence type="predicted"/>
<sequence>MMDSYPADLVDAFKSKRLIYRAVENDETDKAFITRLSNDPTTIGMGSPRLVRPWMRSESDKLIEFMQQATLAVMACLPPGGAEPATQDPQRREDDSEADTRGAPQQSVPIGFAVLYTNDGGPSSQHHRSLTVGLVLAREFRGRGYGGEVMNWLLDWGFRRVGVHRIGLTTWSYNERALRLYRRIGFVEEGREREARFFDRQWYDIVHFGILEQEWEKLRGLK</sequence>
<dbReference type="PROSITE" id="PS51186">
    <property type="entry name" value="GNAT"/>
    <property type="match status" value="1"/>
</dbReference>
<organism evidence="3 4">
    <name type="scientific">Phialemonium thermophilum</name>
    <dbReference type="NCBI Taxonomy" id="223376"/>
    <lineage>
        <taxon>Eukaryota</taxon>
        <taxon>Fungi</taxon>
        <taxon>Dikarya</taxon>
        <taxon>Ascomycota</taxon>
        <taxon>Pezizomycotina</taxon>
        <taxon>Sordariomycetes</taxon>
        <taxon>Sordariomycetidae</taxon>
        <taxon>Cephalothecales</taxon>
        <taxon>Cephalothecaceae</taxon>
        <taxon>Phialemonium</taxon>
    </lineage>
</organism>
<evidence type="ECO:0000313" key="3">
    <source>
        <dbReference type="EMBL" id="KAL1875940.1"/>
    </source>
</evidence>
<keyword evidence="4" id="KW-1185">Reference proteome</keyword>